<dbReference type="RefSeq" id="WP_039330821.1">
    <property type="nucleotide sequence ID" value="NZ_JRVC01000001.1"/>
</dbReference>
<feature type="transmembrane region" description="Helical" evidence="1">
    <location>
        <begin position="12"/>
        <end position="32"/>
    </location>
</feature>
<keyword evidence="1" id="KW-1133">Transmembrane helix</keyword>
<sequence length="91" mass="10121">MKQEALIAWTSLYIAVGIMALIGTALSTIVTLNEWRTGRWAPACTSTLDKALLLPKLWLRWQANYLTGTPVILAISLYYASSIGFSVFRDI</sequence>
<keyword evidence="4" id="KW-1185">Reference proteome</keyword>
<keyword evidence="1" id="KW-0472">Membrane</keyword>
<comment type="caution">
    <text evidence="2">The sequence shown here is derived from an EMBL/GenBank/DDBJ whole genome shotgun (WGS) entry which is preliminary data.</text>
</comment>
<protein>
    <submittedName>
        <fullName evidence="2">Uncharacterized protein</fullName>
    </submittedName>
</protein>
<name>A0A0B9AFK4_9SPHN</name>
<feature type="transmembrane region" description="Helical" evidence="1">
    <location>
        <begin position="65"/>
        <end position="88"/>
    </location>
</feature>
<evidence type="ECO:0000313" key="2">
    <source>
        <dbReference type="EMBL" id="KHS49458.1"/>
    </source>
</evidence>
<evidence type="ECO:0000313" key="4">
    <source>
        <dbReference type="Proteomes" id="UP000031338"/>
    </source>
</evidence>
<accession>A0A0B9AFK4</accession>
<proteinExistence type="predicted"/>
<dbReference type="PATRIC" id="fig|48936.3.peg.164"/>
<evidence type="ECO:0000256" key="1">
    <source>
        <dbReference type="SAM" id="Phobius"/>
    </source>
</evidence>
<keyword evidence="1" id="KW-0812">Transmembrane</keyword>
<dbReference type="EMBL" id="JRVC01000001">
    <property type="protein sequence ID" value="KHS49680.1"/>
    <property type="molecule type" value="Genomic_DNA"/>
</dbReference>
<gene>
    <name evidence="2" type="ORF">NJ75_00161</name>
    <name evidence="3" type="ORF">NJ75_00383</name>
</gene>
<organism evidence="2 4">
    <name type="scientific">Novosphingobium subterraneum</name>
    <dbReference type="NCBI Taxonomy" id="48936"/>
    <lineage>
        <taxon>Bacteria</taxon>
        <taxon>Pseudomonadati</taxon>
        <taxon>Pseudomonadota</taxon>
        <taxon>Alphaproteobacteria</taxon>
        <taxon>Sphingomonadales</taxon>
        <taxon>Sphingomonadaceae</taxon>
        <taxon>Novosphingobium</taxon>
    </lineage>
</organism>
<reference evidence="2 4" key="1">
    <citation type="submission" date="2014-10" db="EMBL/GenBank/DDBJ databases">
        <title>Draft genome sequence of Novosphingobium subterraneum DSM 12447.</title>
        <authorList>
            <person name="Gan H.M."/>
            <person name="Gan H.Y."/>
            <person name="Savka M.A."/>
        </authorList>
    </citation>
    <scope>NUCLEOTIDE SEQUENCE [LARGE SCALE GENOMIC DNA]</scope>
    <source>
        <strain evidence="2 4">DSM 12447</strain>
    </source>
</reference>
<dbReference type="AlphaFoldDB" id="A0A0B9AFK4"/>
<dbReference type="Proteomes" id="UP000031338">
    <property type="component" value="Unassembled WGS sequence"/>
</dbReference>
<evidence type="ECO:0000313" key="3">
    <source>
        <dbReference type="EMBL" id="KHS49680.1"/>
    </source>
</evidence>
<dbReference type="EMBL" id="JRVC01000001">
    <property type="protein sequence ID" value="KHS49458.1"/>
    <property type="molecule type" value="Genomic_DNA"/>
</dbReference>